<dbReference type="Pfam" id="PF04749">
    <property type="entry name" value="PLAC8"/>
    <property type="match status" value="1"/>
</dbReference>
<evidence type="ECO:0000313" key="2">
    <source>
        <dbReference type="Proteomes" id="UP001318040"/>
    </source>
</evidence>
<dbReference type="RefSeq" id="XP_032833110.1">
    <property type="nucleotide sequence ID" value="XM_032977219.1"/>
</dbReference>
<dbReference type="InterPro" id="IPR006461">
    <property type="entry name" value="PLAC_motif_containing"/>
</dbReference>
<organism evidence="2 5">
    <name type="scientific">Petromyzon marinus</name>
    <name type="common">Sea lamprey</name>
    <dbReference type="NCBI Taxonomy" id="7757"/>
    <lineage>
        <taxon>Eukaryota</taxon>
        <taxon>Metazoa</taxon>
        <taxon>Chordata</taxon>
        <taxon>Craniata</taxon>
        <taxon>Vertebrata</taxon>
        <taxon>Cyclostomata</taxon>
        <taxon>Hyperoartia</taxon>
        <taxon>Petromyzontiformes</taxon>
        <taxon>Petromyzontidae</taxon>
        <taxon>Petromyzon</taxon>
    </lineage>
</organism>
<evidence type="ECO:0000313" key="3">
    <source>
        <dbReference type="RefSeq" id="XP_032833084.1"/>
    </source>
</evidence>
<dbReference type="KEGG" id="pmrn:116955869"/>
<dbReference type="PANTHER" id="PTHR15907">
    <property type="entry name" value="DUF614 FAMILY PROTEIN-RELATED"/>
    <property type="match status" value="1"/>
</dbReference>
<name>A0AAJ7UBC1_PETMA</name>
<dbReference type="RefSeq" id="XP_032833112.1">
    <property type="nucleotide sequence ID" value="XM_032977221.1"/>
</dbReference>
<proteinExistence type="inferred from homology"/>
<evidence type="ECO:0000313" key="4">
    <source>
        <dbReference type="RefSeq" id="XP_032833110.1"/>
    </source>
</evidence>
<protein>
    <submittedName>
        <fullName evidence="3 4">Cornifelin homolog A-like isoform X1</fullName>
    </submittedName>
</protein>
<gene>
    <name evidence="4 5" type="primary">LOC116955888</name>
    <name evidence="3" type="synonym">LOC116955869</name>
</gene>
<accession>A0AAJ7UBC1</accession>
<dbReference type="NCBIfam" id="TIGR01571">
    <property type="entry name" value="A_thal_Cys_rich"/>
    <property type="match status" value="1"/>
</dbReference>
<evidence type="ECO:0000256" key="1">
    <source>
        <dbReference type="ARBA" id="ARBA00009024"/>
    </source>
</evidence>
<keyword evidence="2" id="KW-1185">Reference proteome</keyword>
<dbReference type="RefSeq" id="XP_032833084.1">
    <property type="nucleotide sequence ID" value="XM_032977193.1"/>
</dbReference>
<sequence length="193" mass="21266">MRLGEPKSTKPSLLHRLLSSPNTCDEHGWLRTVRKKFNTHHECSGGGDSTVAAASLLLPASQPNVHVAVMSQSFVVTQQPGVAYAQQAPHAQEKWNSGLCDCCDDMGICCCGLFCMPCLECRVASDYGECCCLPLLPGTSFSIRTGIRERHHIEGTVCRDWVHLACCFSCALCQTARELKHRRRQANVVTYRG</sequence>
<dbReference type="AlphaFoldDB" id="A0AAJ7UBC1"/>
<evidence type="ECO:0000313" key="5">
    <source>
        <dbReference type="RefSeq" id="XP_032833112.1"/>
    </source>
</evidence>
<reference evidence="3 4" key="1">
    <citation type="submission" date="2025-04" db="UniProtKB">
        <authorList>
            <consortium name="RefSeq"/>
        </authorList>
    </citation>
    <scope>IDENTIFICATION</scope>
    <source>
        <tissue evidence="3 4">Sperm</tissue>
    </source>
</reference>
<dbReference type="CTD" id="84518"/>
<dbReference type="GeneID" id="116955888"/>
<dbReference type="KEGG" id="pmrn:116955888"/>
<dbReference type="Proteomes" id="UP001318040">
    <property type="component" value="Chromosome 62"/>
</dbReference>
<comment type="similarity">
    <text evidence="1">Belongs to the cornifelin family.</text>
</comment>